<evidence type="ECO:0000313" key="2">
    <source>
        <dbReference type="Proteomes" id="UP000634043"/>
    </source>
</evidence>
<name>A0ABQ1VWF2_9BACT</name>
<dbReference type="EMBL" id="BMFP01000001">
    <property type="protein sequence ID" value="GGF99513.1"/>
    <property type="molecule type" value="Genomic_DNA"/>
</dbReference>
<sequence length="93" mass="10833">MQPNQHINHFYVYIMGDQSLPQLFIGVSEDLLRQMAAKDGPSSQAKLVYYEHYDLEEIARVREQRIKSSGPEEHLRLVESMNPNWLDLTDTLS</sequence>
<proteinExistence type="predicted"/>
<keyword evidence="1" id="KW-0540">Nuclease</keyword>
<dbReference type="RefSeq" id="WP_188499546.1">
    <property type="nucleotide sequence ID" value="NZ_BMFP01000001.1"/>
</dbReference>
<protein>
    <submittedName>
        <fullName evidence="1">GIY-YIG endonuclease</fullName>
    </submittedName>
</protein>
<accession>A0ABQ1VWF2</accession>
<dbReference type="GO" id="GO:0004519">
    <property type="term" value="F:endonuclease activity"/>
    <property type="evidence" value="ECO:0007669"/>
    <property type="project" value="UniProtKB-KW"/>
</dbReference>
<keyword evidence="1" id="KW-0255">Endonuclease</keyword>
<keyword evidence="1" id="KW-0378">Hydrolase</keyword>
<keyword evidence="2" id="KW-1185">Reference proteome</keyword>
<gene>
    <name evidence="1" type="ORF">GCM10011323_00820</name>
</gene>
<organism evidence="1 2">
    <name type="scientific">Pontibacter amylolyticus</name>
    <dbReference type="NCBI Taxonomy" id="1424080"/>
    <lineage>
        <taxon>Bacteria</taxon>
        <taxon>Pseudomonadati</taxon>
        <taxon>Bacteroidota</taxon>
        <taxon>Cytophagia</taxon>
        <taxon>Cytophagales</taxon>
        <taxon>Hymenobacteraceae</taxon>
        <taxon>Pontibacter</taxon>
    </lineage>
</organism>
<evidence type="ECO:0000313" key="1">
    <source>
        <dbReference type="EMBL" id="GGF99513.1"/>
    </source>
</evidence>
<comment type="caution">
    <text evidence="1">The sequence shown here is derived from an EMBL/GenBank/DDBJ whole genome shotgun (WGS) entry which is preliminary data.</text>
</comment>
<dbReference type="Proteomes" id="UP000634043">
    <property type="component" value="Unassembled WGS sequence"/>
</dbReference>
<reference evidence="2" key="1">
    <citation type="journal article" date="2019" name="Int. J. Syst. Evol. Microbiol.">
        <title>The Global Catalogue of Microorganisms (GCM) 10K type strain sequencing project: providing services to taxonomists for standard genome sequencing and annotation.</title>
        <authorList>
            <consortium name="The Broad Institute Genomics Platform"/>
            <consortium name="The Broad Institute Genome Sequencing Center for Infectious Disease"/>
            <person name="Wu L."/>
            <person name="Ma J."/>
        </authorList>
    </citation>
    <scope>NUCLEOTIDE SEQUENCE [LARGE SCALE GENOMIC DNA]</scope>
    <source>
        <strain evidence="2">CGMCC 1.12749</strain>
    </source>
</reference>